<proteinExistence type="predicted"/>
<comment type="caution">
    <text evidence="2">The sequence shown here is derived from an EMBL/GenBank/DDBJ whole genome shotgun (WGS) entry which is preliminary data.</text>
</comment>
<dbReference type="SUPFAM" id="SSF53218">
    <property type="entry name" value="Molybdenum cofactor biosynthesis proteins"/>
    <property type="match status" value="1"/>
</dbReference>
<dbReference type="PANTHER" id="PTHR13939">
    <property type="entry name" value="NICOTINAMIDE-NUCLEOTIDE AMIDOHYDROLASE PNCC"/>
    <property type="match status" value="1"/>
</dbReference>
<reference evidence="2" key="1">
    <citation type="journal article" date="2020" name="ISME J.">
        <title>Gammaproteobacteria mediating utilization of methyl-, sulfur- and petroleum organic compounds in deep ocean hydrothermal plumes.</title>
        <authorList>
            <person name="Zhou Z."/>
            <person name="Liu Y."/>
            <person name="Pan J."/>
            <person name="Cron B.R."/>
            <person name="Toner B.M."/>
            <person name="Anantharaman K."/>
            <person name="Breier J.A."/>
            <person name="Dick G.J."/>
            <person name="Li M."/>
        </authorList>
    </citation>
    <scope>NUCLEOTIDE SEQUENCE</scope>
    <source>
        <strain evidence="2">SZUA-1515</strain>
    </source>
</reference>
<dbReference type="InterPro" id="IPR001453">
    <property type="entry name" value="MoaB/Mog_dom"/>
</dbReference>
<dbReference type="Pfam" id="PF00994">
    <property type="entry name" value="MoCF_biosynth"/>
    <property type="match status" value="1"/>
</dbReference>
<dbReference type="AlphaFoldDB" id="A0A832ZUH9"/>
<dbReference type="InterPro" id="IPR050101">
    <property type="entry name" value="CinA"/>
</dbReference>
<dbReference type="Gene3D" id="3.40.980.10">
    <property type="entry name" value="MoaB/Mog-like domain"/>
    <property type="match status" value="1"/>
</dbReference>
<evidence type="ECO:0000313" key="3">
    <source>
        <dbReference type="Proteomes" id="UP000608579"/>
    </source>
</evidence>
<protein>
    <recommendedName>
        <fullName evidence="1">MoaB/Mog domain-containing protein</fullName>
    </recommendedName>
</protein>
<accession>A0A832ZUH9</accession>
<dbReference type="EMBL" id="DQVM01000029">
    <property type="protein sequence ID" value="HIQ29214.1"/>
    <property type="molecule type" value="Genomic_DNA"/>
</dbReference>
<dbReference type="SMART" id="SM00852">
    <property type="entry name" value="MoCF_biosynth"/>
    <property type="match status" value="1"/>
</dbReference>
<sequence>MLELLSVVMVGIGLGKLVVEVINVGNELLDGRTLNSNLQWMGGRFSELGYVIGRAVIIRDDLREIASAVREALRRKPRWLVISGGLGPTHDDMTLEGVAKALGRRMKVNTEALEMVVEHYEKRMAEKVIERIELTRERIKMAILPEGAKPLRNRIGTAPGVLLKSNSTKIVCLPGVPREMQDIFNNELIPMLIKESKGGKIVMKHVEVEGVLESSMAPLLVEVMQVFKGLYVKSNPKGVEDGKSIVSVDFMADERKGGEKLVNEAVNYFNERLKELKRREEV</sequence>
<evidence type="ECO:0000313" key="2">
    <source>
        <dbReference type="EMBL" id="HIQ29214.1"/>
    </source>
</evidence>
<dbReference type="InterPro" id="IPR036425">
    <property type="entry name" value="MoaB/Mog-like_dom_sf"/>
</dbReference>
<evidence type="ECO:0000259" key="1">
    <source>
        <dbReference type="SMART" id="SM00852"/>
    </source>
</evidence>
<name>A0A832ZUH9_CALS0</name>
<dbReference type="PANTHER" id="PTHR13939:SF0">
    <property type="entry name" value="NMN AMIDOHYDROLASE-LIKE PROTEIN YFAY"/>
    <property type="match status" value="1"/>
</dbReference>
<gene>
    <name evidence="2" type="ORF">EYH45_01470</name>
</gene>
<dbReference type="Proteomes" id="UP000608579">
    <property type="component" value="Unassembled WGS sequence"/>
</dbReference>
<dbReference type="CDD" id="cd00885">
    <property type="entry name" value="cinA"/>
    <property type="match status" value="1"/>
</dbReference>
<feature type="domain" description="MoaB/Mog" evidence="1">
    <location>
        <begin position="20"/>
        <end position="195"/>
    </location>
</feature>
<organism evidence="2 3">
    <name type="scientific">Caldiarchaeum subterraneum</name>
    <dbReference type="NCBI Taxonomy" id="311458"/>
    <lineage>
        <taxon>Archaea</taxon>
        <taxon>Nitrososphaerota</taxon>
        <taxon>Candidatus Caldarchaeales</taxon>
        <taxon>Candidatus Caldarchaeaceae</taxon>
        <taxon>Candidatus Caldarchaeum</taxon>
    </lineage>
</organism>